<dbReference type="InterPro" id="IPR011989">
    <property type="entry name" value="ARM-like"/>
</dbReference>
<evidence type="ECO:0000259" key="5">
    <source>
        <dbReference type="Pfam" id="PF25598"/>
    </source>
</evidence>
<gene>
    <name evidence="6" type="ORF">L195_g007860</name>
</gene>
<dbReference type="InterPro" id="IPR000225">
    <property type="entry name" value="Armadillo"/>
</dbReference>
<sequence>MAEGERVVEPEPEQEQEQESEPETKETSTTMLKHNQTMQLLSEKLTNGNLNSKIEAAREIRRMVRKSSKTRSKLADTGVIQPLIFMLSSSNFDARHSSLLALLNLAMTSLLGMDTTSVNDCCDGLENSVTSPANAGVFFIRRVSVTISFKIVVSLVTIDLLSLQTRSSYWLKPFLCCCNWGYFCELSPYLFLDLHGSPKPRSFILLSPFKFHAWVLALIDIISTLQLLQSGLLQASCYVFTAVDHFDVGGVAAASLNKVQIVTAGAVPPLVELLKIQDNGIRELATAAVLTLSSAATNQPIIASSGAAPLLVQILKSGSVQGKVDAVTTLHNLSTGIENSIELLDASAVSPLINLLKDCKKYSKFAEKATSLLEILSNSEEGRIAISLADGGILTLVETVEDGSLISTEHAVGALLSLCLSCRDKYRELILKEGAIPGLLRLTVEGTTESQDRARMLLDLLRDSPQEKKLDSSVLEKIVLDIAEQLDRVDKTAETSK</sequence>
<name>A0A2K3P7J8_TRIPR</name>
<feature type="repeat" description="ARM" evidence="3">
    <location>
        <begin position="265"/>
        <end position="307"/>
    </location>
</feature>
<evidence type="ECO:0000313" key="6">
    <source>
        <dbReference type="EMBL" id="PNY11257.1"/>
    </source>
</evidence>
<dbReference type="InterPro" id="IPR016024">
    <property type="entry name" value="ARM-type_fold"/>
</dbReference>
<dbReference type="AlphaFoldDB" id="A0A2K3P7J8"/>
<keyword evidence="1" id="KW-0677">Repeat</keyword>
<dbReference type="PANTHER" id="PTHR23315:SF256">
    <property type="entry name" value="ARM REPEAT SUPERFAMILY PROTEIN"/>
    <property type="match status" value="1"/>
</dbReference>
<keyword evidence="2" id="KW-0833">Ubl conjugation pathway</keyword>
<evidence type="ECO:0000256" key="3">
    <source>
        <dbReference type="PROSITE-ProRule" id="PRU00259"/>
    </source>
</evidence>
<dbReference type="PROSITE" id="PS50176">
    <property type="entry name" value="ARM_REPEAT"/>
    <property type="match status" value="2"/>
</dbReference>
<reference evidence="6 7" key="1">
    <citation type="journal article" date="2014" name="Am. J. Bot.">
        <title>Genome assembly and annotation for red clover (Trifolium pratense; Fabaceae).</title>
        <authorList>
            <person name="Istvanek J."/>
            <person name="Jaros M."/>
            <person name="Krenek A."/>
            <person name="Repkova J."/>
        </authorList>
    </citation>
    <scope>NUCLEOTIDE SEQUENCE [LARGE SCALE GENOMIC DNA]</scope>
    <source>
        <strain evidence="7">cv. Tatra</strain>
        <tissue evidence="6">Young leaves</tissue>
    </source>
</reference>
<organism evidence="6 7">
    <name type="scientific">Trifolium pratense</name>
    <name type="common">Red clover</name>
    <dbReference type="NCBI Taxonomy" id="57577"/>
    <lineage>
        <taxon>Eukaryota</taxon>
        <taxon>Viridiplantae</taxon>
        <taxon>Streptophyta</taxon>
        <taxon>Embryophyta</taxon>
        <taxon>Tracheophyta</taxon>
        <taxon>Spermatophyta</taxon>
        <taxon>Magnoliopsida</taxon>
        <taxon>eudicotyledons</taxon>
        <taxon>Gunneridae</taxon>
        <taxon>Pentapetalae</taxon>
        <taxon>rosids</taxon>
        <taxon>fabids</taxon>
        <taxon>Fabales</taxon>
        <taxon>Fabaceae</taxon>
        <taxon>Papilionoideae</taxon>
        <taxon>50 kb inversion clade</taxon>
        <taxon>NPAAA clade</taxon>
        <taxon>Hologalegina</taxon>
        <taxon>IRL clade</taxon>
        <taxon>Trifolieae</taxon>
        <taxon>Trifolium</taxon>
    </lineage>
</organism>
<evidence type="ECO:0000313" key="7">
    <source>
        <dbReference type="Proteomes" id="UP000236291"/>
    </source>
</evidence>
<proteinExistence type="predicted"/>
<feature type="compositionally biased region" description="Acidic residues" evidence="4">
    <location>
        <begin position="10"/>
        <end position="21"/>
    </location>
</feature>
<evidence type="ECO:0000256" key="4">
    <source>
        <dbReference type="SAM" id="MobiDB-lite"/>
    </source>
</evidence>
<dbReference type="InterPro" id="IPR058678">
    <property type="entry name" value="ARM_PUB"/>
</dbReference>
<feature type="region of interest" description="Disordered" evidence="4">
    <location>
        <begin position="1"/>
        <end position="30"/>
    </location>
</feature>
<evidence type="ECO:0000256" key="1">
    <source>
        <dbReference type="ARBA" id="ARBA00022737"/>
    </source>
</evidence>
<feature type="repeat" description="ARM" evidence="3">
    <location>
        <begin position="347"/>
        <end position="391"/>
    </location>
</feature>
<evidence type="ECO:0000256" key="2">
    <source>
        <dbReference type="ARBA" id="ARBA00022786"/>
    </source>
</evidence>
<dbReference type="Proteomes" id="UP000236291">
    <property type="component" value="Unassembled WGS sequence"/>
</dbReference>
<comment type="caution">
    <text evidence="6">The sequence shown here is derived from an EMBL/GenBank/DDBJ whole genome shotgun (WGS) entry which is preliminary data.</text>
</comment>
<dbReference type="PANTHER" id="PTHR23315">
    <property type="entry name" value="U BOX DOMAIN-CONTAINING"/>
    <property type="match status" value="1"/>
</dbReference>
<accession>A0A2K3P7J8</accession>
<dbReference type="Pfam" id="PF25598">
    <property type="entry name" value="ARM_PUB"/>
    <property type="match status" value="1"/>
</dbReference>
<dbReference type="EMBL" id="ASHM01004414">
    <property type="protein sequence ID" value="PNY11257.1"/>
    <property type="molecule type" value="Genomic_DNA"/>
</dbReference>
<protein>
    <submittedName>
        <fullName evidence="6">U-box domain-containing protein 4-like</fullName>
    </submittedName>
</protein>
<dbReference type="Gene3D" id="1.25.10.10">
    <property type="entry name" value="Leucine-rich Repeat Variant"/>
    <property type="match status" value="3"/>
</dbReference>
<reference evidence="6 7" key="2">
    <citation type="journal article" date="2017" name="Front. Plant Sci.">
        <title>Gene Classification and Mining of Molecular Markers Useful in Red Clover (Trifolium pratense) Breeding.</title>
        <authorList>
            <person name="Istvanek J."/>
            <person name="Dluhosova J."/>
            <person name="Dluhos P."/>
            <person name="Patkova L."/>
            <person name="Nedelnik J."/>
            <person name="Repkova J."/>
        </authorList>
    </citation>
    <scope>NUCLEOTIDE SEQUENCE [LARGE SCALE GENOMIC DNA]</scope>
    <source>
        <strain evidence="7">cv. Tatra</strain>
        <tissue evidence="6">Young leaves</tissue>
    </source>
</reference>
<dbReference type="SUPFAM" id="SSF48371">
    <property type="entry name" value="ARM repeat"/>
    <property type="match status" value="1"/>
</dbReference>
<dbReference type="SMART" id="SM00185">
    <property type="entry name" value="ARM"/>
    <property type="match status" value="5"/>
</dbReference>
<feature type="domain" description="U-box" evidence="5">
    <location>
        <begin position="269"/>
        <end position="467"/>
    </location>
</feature>
<dbReference type="STRING" id="57577.A0A2K3P7J8"/>